<dbReference type="Proteomes" id="UP000561011">
    <property type="component" value="Unassembled WGS sequence"/>
</dbReference>
<gene>
    <name evidence="2" type="ORF">HZZ10_04845</name>
</gene>
<proteinExistence type="predicted"/>
<feature type="signal peptide" evidence="1">
    <location>
        <begin position="1"/>
        <end position="21"/>
    </location>
</feature>
<dbReference type="AlphaFoldDB" id="A0A853EQL3"/>
<evidence type="ECO:0000313" key="2">
    <source>
        <dbReference type="EMBL" id="NYS92856.1"/>
    </source>
</evidence>
<dbReference type="RefSeq" id="WP_179912640.1">
    <property type="nucleotide sequence ID" value="NZ_JACBYE010000007.1"/>
</dbReference>
<name>A0A853EQL3_9MICO</name>
<accession>A0A853EQL3</accession>
<keyword evidence="1" id="KW-0732">Signal</keyword>
<comment type="caution">
    <text evidence="2">The sequence shown here is derived from an EMBL/GenBank/DDBJ whole genome shotgun (WGS) entry which is preliminary data.</text>
</comment>
<evidence type="ECO:0008006" key="4">
    <source>
        <dbReference type="Google" id="ProtNLM"/>
    </source>
</evidence>
<protein>
    <recommendedName>
        <fullName evidence="4">Lipoprotein</fullName>
    </recommendedName>
</protein>
<sequence length="127" mass="13289">MNLPQRTAAALLGCAALLVPAACSGGDDFCTVATDAKTDISKTGDQTMEEAAASWTGAGEQMESVDAPEEIADAWDTMTATVVQVGEYFTSGTDQQKVSDATEALLADEFMAARTAVYDYVDKTCEA</sequence>
<feature type="chain" id="PRO_5039238423" description="Lipoprotein" evidence="1">
    <location>
        <begin position="22"/>
        <end position="127"/>
    </location>
</feature>
<evidence type="ECO:0000256" key="1">
    <source>
        <dbReference type="SAM" id="SignalP"/>
    </source>
</evidence>
<reference evidence="2 3" key="1">
    <citation type="submission" date="2020-07" db="EMBL/GenBank/DDBJ databases">
        <title>MOT database genomes.</title>
        <authorList>
            <person name="Joseph S."/>
            <person name="Aduse-Opoku J."/>
            <person name="Hashim A."/>
            <person name="Wade W."/>
            <person name="Curtis M."/>
        </authorList>
    </citation>
    <scope>NUCLEOTIDE SEQUENCE [LARGE SCALE GENOMIC DNA]</scope>
    <source>
        <strain evidence="2 3">DSM 100099</strain>
    </source>
</reference>
<dbReference type="EMBL" id="JACBYE010000007">
    <property type="protein sequence ID" value="NYS92856.1"/>
    <property type="molecule type" value="Genomic_DNA"/>
</dbReference>
<keyword evidence="3" id="KW-1185">Reference proteome</keyword>
<organism evidence="2 3">
    <name type="scientific">Sanguibacter inulinus</name>
    <dbReference type="NCBI Taxonomy" id="60922"/>
    <lineage>
        <taxon>Bacteria</taxon>
        <taxon>Bacillati</taxon>
        <taxon>Actinomycetota</taxon>
        <taxon>Actinomycetes</taxon>
        <taxon>Micrococcales</taxon>
        <taxon>Sanguibacteraceae</taxon>
        <taxon>Sanguibacter</taxon>
    </lineage>
</organism>
<evidence type="ECO:0000313" key="3">
    <source>
        <dbReference type="Proteomes" id="UP000561011"/>
    </source>
</evidence>